<evidence type="ECO:0000256" key="11">
    <source>
        <dbReference type="ARBA" id="ARBA00022741"/>
    </source>
</evidence>
<dbReference type="GO" id="GO:0046872">
    <property type="term" value="F:metal ion binding"/>
    <property type="evidence" value="ECO:0007669"/>
    <property type="project" value="UniProtKB-KW"/>
</dbReference>
<dbReference type="Gene3D" id="3.40.1190.10">
    <property type="entry name" value="Mur-like, catalytic domain"/>
    <property type="match status" value="1"/>
</dbReference>
<dbReference type="InterPro" id="IPR004101">
    <property type="entry name" value="Mur_ligase_C"/>
</dbReference>
<dbReference type="EMBL" id="JACHNF010000001">
    <property type="protein sequence ID" value="MBB5979668.1"/>
    <property type="molecule type" value="Genomic_DNA"/>
</dbReference>
<dbReference type="InterPro" id="IPR001645">
    <property type="entry name" value="Folylpolyglutamate_synth"/>
</dbReference>
<evidence type="ECO:0000256" key="9">
    <source>
        <dbReference type="ARBA" id="ARBA00022598"/>
    </source>
</evidence>
<keyword evidence="9 21" id="KW-0436">Ligase</keyword>
<dbReference type="FunFam" id="3.40.1190.10:FF:000004">
    <property type="entry name" value="Dihydrofolate synthase/folylpolyglutamate synthase"/>
    <property type="match status" value="1"/>
</dbReference>
<keyword evidence="22" id="KW-1185">Reference proteome</keyword>
<keyword evidence="14" id="KW-0289">Folate biosynthesis</keyword>
<evidence type="ECO:0000256" key="16">
    <source>
        <dbReference type="ARBA" id="ARBA00047493"/>
    </source>
</evidence>
<evidence type="ECO:0000256" key="15">
    <source>
        <dbReference type="ARBA" id="ARBA00030592"/>
    </source>
</evidence>
<keyword evidence="12" id="KW-0067">ATP-binding</keyword>
<keyword evidence="13" id="KW-0460">Magnesium</keyword>
<dbReference type="EC" id="6.3.2.12" evidence="6"/>
<evidence type="ECO:0000259" key="20">
    <source>
        <dbReference type="Pfam" id="PF08245"/>
    </source>
</evidence>
<proteinExistence type="inferred from homology"/>
<sequence length="499" mass="53298">MSDLSYAEVSARLQQRWPEHKIEPSLERVRRLVELLGDPQRAYPVVHLTGTNGKTSTARMIDSLLRAAGLRTGRFTSPHLESVRERITLDGEPISEERFVEAYEELAPYLEVVDAEQDHPLTFFEVITAMAFAVFADAPVDVAVIEVGLGGSWDATNVADGTVSVITPVAVDHAHLLGADPVTIAGEKSGIIKPGGTAVMSQQSVDVFEVLLRRSVEVGAQVAREGIEFGVVSRTLAVGGQLISIKGLGGEYDELFVPLHGEYQAHNAATAVAAVEALFGASPETEGRVTTELLQTGFEQVTSPGRMEVVRQSPTIVVDAAHNPHGAEATAATVSEVFQFQPLIGVLGCMKDKDVYGVLEAYEPIMETVVCTRNSFVERSMPAEELGELAAEVFGEDRVLVRPQLIDAIDDAIRLAEENAVALGSGGVLITGSVITAGEARALLVRKPKNEPADRLPGDHLTADHLAADDLPGQVLGDGVGGELPDDELPDNELKGESR</sequence>
<evidence type="ECO:0000256" key="3">
    <source>
        <dbReference type="ARBA" id="ARBA00005150"/>
    </source>
</evidence>
<dbReference type="NCBIfam" id="TIGR01499">
    <property type="entry name" value="folC"/>
    <property type="match status" value="1"/>
</dbReference>
<dbReference type="AlphaFoldDB" id="A0A841DWM0"/>
<dbReference type="SUPFAM" id="SSF53244">
    <property type="entry name" value="MurD-like peptide ligases, peptide-binding domain"/>
    <property type="match status" value="1"/>
</dbReference>
<keyword evidence="10" id="KW-0479">Metal-binding</keyword>
<comment type="caution">
    <text evidence="21">The sequence shown here is derived from an EMBL/GenBank/DDBJ whole genome shotgun (WGS) entry which is preliminary data.</text>
</comment>
<keyword evidence="11" id="KW-0547">Nucleotide-binding</keyword>
<dbReference type="GO" id="GO:0004326">
    <property type="term" value="F:tetrahydrofolylpolyglutamate synthase activity"/>
    <property type="evidence" value="ECO:0007669"/>
    <property type="project" value="UniProtKB-EC"/>
</dbReference>
<dbReference type="RefSeq" id="WP_184834809.1">
    <property type="nucleotide sequence ID" value="NZ_BAAAVN010000006.1"/>
</dbReference>
<evidence type="ECO:0000256" key="18">
    <source>
        <dbReference type="SAM" id="MobiDB-lite"/>
    </source>
</evidence>
<dbReference type="InterPro" id="IPR018109">
    <property type="entry name" value="Folylpolyglutamate_synth_CS"/>
</dbReference>
<dbReference type="Gene3D" id="3.90.190.20">
    <property type="entry name" value="Mur ligase, C-terminal domain"/>
    <property type="match status" value="1"/>
</dbReference>
<dbReference type="PANTHER" id="PTHR11136:SF0">
    <property type="entry name" value="DIHYDROFOLATE SYNTHETASE-RELATED"/>
    <property type="match status" value="1"/>
</dbReference>
<evidence type="ECO:0000256" key="14">
    <source>
        <dbReference type="ARBA" id="ARBA00022909"/>
    </source>
</evidence>
<comment type="similarity">
    <text evidence="4">Belongs to the folylpolyglutamate synthase family.</text>
</comment>
<evidence type="ECO:0000256" key="17">
    <source>
        <dbReference type="ARBA" id="ARBA00049161"/>
    </source>
</evidence>
<feature type="domain" description="Mur ligase central" evidence="20">
    <location>
        <begin position="49"/>
        <end position="275"/>
    </location>
</feature>
<dbReference type="EC" id="6.3.2.17" evidence="7"/>
<evidence type="ECO:0000256" key="1">
    <source>
        <dbReference type="ARBA" id="ARBA00001946"/>
    </source>
</evidence>
<feature type="compositionally biased region" description="Basic and acidic residues" evidence="18">
    <location>
        <begin position="450"/>
        <end position="468"/>
    </location>
</feature>
<evidence type="ECO:0000256" key="12">
    <source>
        <dbReference type="ARBA" id="ARBA00022840"/>
    </source>
</evidence>
<comment type="cofactor">
    <cofactor evidence="1">
        <name>Mg(2+)</name>
        <dbReference type="ChEBI" id="CHEBI:18420"/>
    </cofactor>
</comment>
<name>A0A841DWM0_9ACTN</name>
<comment type="pathway">
    <text evidence="3">Cofactor biosynthesis; tetrahydrofolylpolyglutamate biosynthesis.</text>
</comment>
<feature type="domain" description="Mur ligase C-terminal" evidence="19">
    <location>
        <begin position="305"/>
        <end position="426"/>
    </location>
</feature>
<evidence type="ECO:0000313" key="22">
    <source>
        <dbReference type="Proteomes" id="UP000558997"/>
    </source>
</evidence>
<dbReference type="InterPro" id="IPR013221">
    <property type="entry name" value="Mur_ligase_cen"/>
</dbReference>
<evidence type="ECO:0000256" key="10">
    <source>
        <dbReference type="ARBA" id="ARBA00022723"/>
    </source>
</evidence>
<evidence type="ECO:0000256" key="6">
    <source>
        <dbReference type="ARBA" id="ARBA00013023"/>
    </source>
</evidence>
<accession>A0A841DWM0</accession>
<evidence type="ECO:0000256" key="2">
    <source>
        <dbReference type="ARBA" id="ARBA00004799"/>
    </source>
</evidence>
<dbReference type="Proteomes" id="UP000558997">
    <property type="component" value="Unassembled WGS sequence"/>
</dbReference>
<comment type="subunit">
    <text evidence="5">Monomer.</text>
</comment>
<dbReference type="SUPFAM" id="SSF53623">
    <property type="entry name" value="MurD-like peptide ligases, catalytic domain"/>
    <property type="match status" value="1"/>
</dbReference>
<evidence type="ECO:0000313" key="21">
    <source>
        <dbReference type="EMBL" id="MBB5979668.1"/>
    </source>
</evidence>
<evidence type="ECO:0000256" key="4">
    <source>
        <dbReference type="ARBA" id="ARBA00008276"/>
    </source>
</evidence>
<comment type="catalytic activity">
    <reaction evidence="16">
        <text>(6S)-5,6,7,8-tetrahydrofolyl-(gamma-L-Glu)(n) + L-glutamate + ATP = (6S)-5,6,7,8-tetrahydrofolyl-(gamma-L-Glu)(n+1) + ADP + phosphate + H(+)</text>
        <dbReference type="Rhea" id="RHEA:10580"/>
        <dbReference type="Rhea" id="RHEA-COMP:14738"/>
        <dbReference type="Rhea" id="RHEA-COMP:14740"/>
        <dbReference type="ChEBI" id="CHEBI:15378"/>
        <dbReference type="ChEBI" id="CHEBI:29985"/>
        <dbReference type="ChEBI" id="CHEBI:30616"/>
        <dbReference type="ChEBI" id="CHEBI:43474"/>
        <dbReference type="ChEBI" id="CHEBI:141005"/>
        <dbReference type="ChEBI" id="CHEBI:456216"/>
        <dbReference type="EC" id="6.3.2.17"/>
    </reaction>
</comment>
<dbReference type="GO" id="GO:0005524">
    <property type="term" value="F:ATP binding"/>
    <property type="evidence" value="ECO:0007669"/>
    <property type="project" value="UniProtKB-KW"/>
</dbReference>
<evidence type="ECO:0000256" key="7">
    <source>
        <dbReference type="ARBA" id="ARBA00013025"/>
    </source>
</evidence>
<comment type="catalytic activity">
    <reaction evidence="17">
        <text>7,8-dihydropteroate + L-glutamate + ATP = 7,8-dihydrofolate + ADP + phosphate + H(+)</text>
        <dbReference type="Rhea" id="RHEA:23584"/>
        <dbReference type="ChEBI" id="CHEBI:15378"/>
        <dbReference type="ChEBI" id="CHEBI:17839"/>
        <dbReference type="ChEBI" id="CHEBI:29985"/>
        <dbReference type="ChEBI" id="CHEBI:30616"/>
        <dbReference type="ChEBI" id="CHEBI:43474"/>
        <dbReference type="ChEBI" id="CHEBI:57451"/>
        <dbReference type="ChEBI" id="CHEBI:456216"/>
        <dbReference type="EC" id="6.3.2.12"/>
    </reaction>
</comment>
<organism evidence="21 22">
    <name type="scientific">Kribbella solani</name>
    <dbReference type="NCBI Taxonomy" id="236067"/>
    <lineage>
        <taxon>Bacteria</taxon>
        <taxon>Bacillati</taxon>
        <taxon>Actinomycetota</taxon>
        <taxon>Actinomycetes</taxon>
        <taxon>Propionibacteriales</taxon>
        <taxon>Kribbellaceae</taxon>
        <taxon>Kribbella</taxon>
    </lineage>
</organism>
<dbReference type="InterPro" id="IPR036565">
    <property type="entry name" value="Mur-like_cat_sf"/>
</dbReference>
<evidence type="ECO:0000259" key="19">
    <source>
        <dbReference type="Pfam" id="PF02875"/>
    </source>
</evidence>
<protein>
    <recommendedName>
        <fullName evidence="8">Dihydrofolate synthase/folylpolyglutamate synthase</fullName>
        <ecNumber evidence="6">6.3.2.12</ecNumber>
        <ecNumber evidence="7">6.3.2.17</ecNumber>
    </recommendedName>
    <alternativeName>
        <fullName evidence="15">Tetrahydrofolylpolyglutamate synthase</fullName>
    </alternativeName>
</protein>
<reference evidence="21 22" key="1">
    <citation type="submission" date="2020-08" db="EMBL/GenBank/DDBJ databases">
        <title>Sequencing the genomes of 1000 actinobacteria strains.</title>
        <authorList>
            <person name="Klenk H.-P."/>
        </authorList>
    </citation>
    <scope>NUCLEOTIDE SEQUENCE [LARGE SCALE GENOMIC DNA]</scope>
    <source>
        <strain evidence="21 22">DSM 17294</strain>
    </source>
</reference>
<evidence type="ECO:0000256" key="13">
    <source>
        <dbReference type="ARBA" id="ARBA00022842"/>
    </source>
</evidence>
<dbReference type="GO" id="GO:0005737">
    <property type="term" value="C:cytoplasm"/>
    <property type="evidence" value="ECO:0007669"/>
    <property type="project" value="TreeGrafter"/>
</dbReference>
<dbReference type="Pfam" id="PF08245">
    <property type="entry name" value="Mur_ligase_M"/>
    <property type="match status" value="1"/>
</dbReference>
<gene>
    <name evidence="21" type="ORF">HDA44_003009</name>
</gene>
<evidence type="ECO:0000256" key="5">
    <source>
        <dbReference type="ARBA" id="ARBA00011245"/>
    </source>
</evidence>
<dbReference type="PROSITE" id="PS01011">
    <property type="entry name" value="FOLYLPOLYGLU_SYNT_1"/>
    <property type="match status" value="1"/>
</dbReference>
<comment type="pathway">
    <text evidence="2">Cofactor biosynthesis; tetrahydrofolate biosynthesis; 7,8-dihydrofolate from 2-amino-4-hydroxy-6-hydroxymethyl-7,8-dihydropteridine diphosphate and 4-aminobenzoate: step 2/2.</text>
</comment>
<dbReference type="PANTHER" id="PTHR11136">
    <property type="entry name" value="FOLYLPOLYGLUTAMATE SYNTHASE-RELATED"/>
    <property type="match status" value="1"/>
</dbReference>
<dbReference type="Pfam" id="PF02875">
    <property type="entry name" value="Mur_ligase_C"/>
    <property type="match status" value="1"/>
</dbReference>
<dbReference type="GO" id="GO:0008841">
    <property type="term" value="F:dihydrofolate synthase activity"/>
    <property type="evidence" value="ECO:0007669"/>
    <property type="project" value="UniProtKB-EC"/>
</dbReference>
<evidence type="ECO:0000256" key="8">
    <source>
        <dbReference type="ARBA" id="ARBA00019357"/>
    </source>
</evidence>
<dbReference type="InterPro" id="IPR036615">
    <property type="entry name" value="Mur_ligase_C_dom_sf"/>
</dbReference>
<dbReference type="GO" id="GO:0046656">
    <property type="term" value="P:folic acid biosynthetic process"/>
    <property type="evidence" value="ECO:0007669"/>
    <property type="project" value="UniProtKB-KW"/>
</dbReference>
<feature type="region of interest" description="Disordered" evidence="18">
    <location>
        <begin position="450"/>
        <end position="499"/>
    </location>
</feature>